<gene>
    <name evidence="1" type="ORF">EEDITHA_LOCUS1310</name>
</gene>
<dbReference type="AlphaFoldDB" id="A0AAU9TGD2"/>
<sequence length="205" mass="23524">MDTEVVRNLKQLLDKNICNCKICSGHENSFLIHYNNKKMQVTDEDISCTIGQVSSDLKLHRIHSQYLQKNVFCPGCYMAMNLLRQKDIKFLKDEESEIRTVILYHDKSTEKEINVVEKSTSDTNKVDLKNAVVSPSRDLSKYLPVATAAIDSQKVKNKAVTTLECQEGTLEMKPVYSNCLCMTNFINSIRPPLKNNDIYDIYNYN</sequence>
<keyword evidence="2" id="KW-1185">Reference proteome</keyword>
<name>A0AAU9TGD2_EUPED</name>
<proteinExistence type="predicted"/>
<reference evidence="1" key="1">
    <citation type="submission" date="2022-03" db="EMBL/GenBank/DDBJ databases">
        <authorList>
            <person name="Tunstrom K."/>
        </authorList>
    </citation>
    <scope>NUCLEOTIDE SEQUENCE</scope>
</reference>
<protein>
    <submittedName>
        <fullName evidence="1">Uncharacterized protein</fullName>
    </submittedName>
</protein>
<dbReference type="Proteomes" id="UP001153954">
    <property type="component" value="Unassembled WGS sequence"/>
</dbReference>
<accession>A0AAU9TGD2</accession>
<evidence type="ECO:0000313" key="2">
    <source>
        <dbReference type="Proteomes" id="UP001153954"/>
    </source>
</evidence>
<dbReference type="EMBL" id="CAKOGL010000003">
    <property type="protein sequence ID" value="CAH2084771.1"/>
    <property type="molecule type" value="Genomic_DNA"/>
</dbReference>
<evidence type="ECO:0000313" key="1">
    <source>
        <dbReference type="EMBL" id="CAH2084771.1"/>
    </source>
</evidence>
<comment type="caution">
    <text evidence="1">The sequence shown here is derived from an EMBL/GenBank/DDBJ whole genome shotgun (WGS) entry which is preliminary data.</text>
</comment>
<organism evidence="1 2">
    <name type="scientific">Euphydryas editha</name>
    <name type="common">Edith's checkerspot</name>
    <dbReference type="NCBI Taxonomy" id="104508"/>
    <lineage>
        <taxon>Eukaryota</taxon>
        <taxon>Metazoa</taxon>
        <taxon>Ecdysozoa</taxon>
        <taxon>Arthropoda</taxon>
        <taxon>Hexapoda</taxon>
        <taxon>Insecta</taxon>
        <taxon>Pterygota</taxon>
        <taxon>Neoptera</taxon>
        <taxon>Endopterygota</taxon>
        <taxon>Lepidoptera</taxon>
        <taxon>Glossata</taxon>
        <taxon>Ditrysia</taxon>
        <taxon>Papilionoidea</taxon>
        <taxon>Nymphalidae</taxon>
        <taxon>Nymphalinae</taxon>
        <taxon>Euphydryas</taxon>
    </lineage>
</organism>